<keyword evidence="3" id="KW-1185">Reference proteome</keyword>
<proteinExistence type="predicted"/>
<dbReference type="EMBL" id="FNDW01000003">
    <property type="protein sequence ID" value="SDI03803.1"/>
    <property type="molecule type" value="Genomic_DNA"/>
</dbReference>
<evidence type="ECO:0000256" key="1">
    <source>
        <dbReference type="SAM" id="MobiDB-lite"/>
    </source>
</evidence>
<organism evidence="2 3">
    <name type="scientific">Chryseobacterium taeanense</name>
    <dbReference type="NCBI Taxonomy" id="311334"/>
    <lineage>
        <taxon>Bacteria</taxon>
        <taxon>Pseudomonadati</taxon>
        <taxon>Bacteroidota</taxon>
        <taxon>Flavobacteriia</taxon>
        <taxon>Flavobacteriales</taxon>
        <taxon>Weeksellaceae</taxon>
        <taxon>Chryseobacterium group</taxon>
        <taxon>Chryseobacterium</taxon>
    </lineage>
</organism>
<evidence type="ECO:0000313" key="3">
    <source>
        <dbReference type="Proteomes" id="UP000198869"/>
    </source>
</evidence>
<feature type="region of interest" description="Disordered" evidence="1">
    <location>
        <begin position="1"/>
        <end position="22"/>
    </location>
</feature>
<gene>
    <name evidence="2" type="ORF">SAMN05421846_103326</name>
</gene>
<dbReference type="NCBIfam" id="NF047798">
    <property type="entry name" value="leader_Chryseo"/>
    <property type="match status" value="1"/>
</dbReference>
<dbReference type="RefSeq" id="WP_175443618.1">
    <property type="nucleotide sequence ID" value="NZ_FNDW01000003.1"/>
</dbReference>
<dbReference type="InterPro" id="IPR058074">
    <property type="entry name" value="Bacteriocin-like"/>
</dbReference>
<name>A0A1G8HAY4_9FLAO</name>
<protein>
    <submittedName>
        <fullName evidence="2">Uncharacterized protein</fullName>
    </submittedName>
</protein>
<dbReference type="AlphaFoldDB" id="A0A1G8HAY4"/>
<sequence length="51" mass="5663">MKNLQKLSRKNLKSIKGGDDPNIGYCPDSQTYIPCDQLCPNRRSPLCALPA</sequence>
<dbReference type="Proteomes" id="UP000198869">
    <property type="component" value="Unassembled WGS sequence"/>
</dbReference>
<reference evidence="3" key="1">
    <citation type="submission" date="2016-10" db="EMBL/GenBank/DDBJ databases">
        <authorList>
            <person name="Varghese N."/>
            <person name="Submissions S."/>
        </authorList>
    </citation>
    <scope>NUCLEOTIDE SEQUENCE [LARGE SCALE GENOMIC DNA]</scope>
    <source>
        <strain evidence="3">DSM 17071</strain>
    </source>
</reference>
<evidence type="ECO:0000313" key="2">
    <source>
        <dbReference type="EMBL" id="SDI03803.1"/>
    </source>
</evidence>
<accession>A0A1G8HAY4</accession>